<dbReference type="PANTHER" id="PTHR33146:SF21">
    <property type="entry name" value="ASPERGILLUS NUCLEASE S1"/>
    <property type="match status" value="1"/>
</dbReference>
<dbReference type="GO" id="GO:0006308">
    <property type="term" value="P:DNA catabolic process"/>
    <property type="evidence" value="ECO:0007669"/>
    <property type="project" value="InterPro"/>
</dbReference>
<dbReference type="CDD" id="cd11010">
    <property type="entry name" value="S1-P1_nuclease"/>
    <property type="match status" value="1"/>
</dbReference>
<dbReference type="EC" id="3.1.30.1" evidence="3"/>
<dbReference type="SUPFAM" id="SSF48537">
    <property type="entry name" value="Phospholipase C/P1 nuclease"/>
    <property type="match status" value="1"/>
</dbReference>
<dbReference type="GO" id="GO:0000014">
    <property type="term" value="F:single-stranded DNA endodeoxyribonuclease activity"/>
    <property type="evidence" value="ECO:0007669"/>
    <property type="project" value="UniProtKB-ARBA"/>
</dbReference>
<evidence type="ECO:0000313" key="11">
    <source>
        <dbReference type="Proteomes" id="UP000036987"/>
    </source>
</evidence>
<evidence type="ECO:0000256" key="4">
    <source>
        <dbReference type="ARBA" id="ARBA00022722"/>
    </source>
</evidence>
<dbReference type="Pfam" id="PF02265">
    <property type="entry name" value="S1-P1_nuclease"/>
    <property type="match status" value="1"/>
</dbReference>
<comment type="caution">
    <text evidence="10">The sequence shown here is derived from an EMBL/GenBank/DDBJ whole genome shotgun (WGS) entry which is preliminary data.</text>
</comment>
<evidence type="ECO:0000256" key="7">
    <source>
        <dbReference type="ARBA" id="ARBA00022801"/>
    </source>
</evidence>
<comment type="catalytic activity">
    <reaction evidence="1">
        <text>Endonucleolytic cleavage to 5'-phosphomononucleotide and 5'-phosphooligonucleotide end-products.</text>
        <dbReference type="EC" id="3.1.30.1"/>
    </reaction>
</comment>
<dbReference type="STRING" id="29655.A0A0K9Q4I8"/>
<dbReference type="GO" id="GO:0004521">
    <property type="term" value="F:RNA endonuclease activity"/>
    <property type="evidence" value="ECO:0007669"/>
    <property type="project" value="UniProtKB-ARBA"/>
</dbReference>
<organism evidence="10 11">
    <name type="scientific">Zostera marina</name>
    <name type="common">Eelgrass</name>
    <dbReference type="NCBI Taxonomy" id="29655"/>
    <lineage>
        <taxon>Eukaryota</taxon>
        <taxon>Viridiplantae</taxon>
        <taxon>Streptophyta</taxon>
        <taxon>Embryophyta</taxon>
        <taxon>Tracheophyta</taxon>
        <taxon>Spermatophyta</taxon>
        <taxon>Magnoliopsida</taxon>
        <taxon>Liliopsida</taxon>
        <taxon>Zosteraceae</taxon>
        <taxon>Zostera</taxon>
    </lineage>
</organism>
<dbReference type="InterPro" id="IPR008947">
    <property type="entry name" value="PLipase_C/P1_nuclease_dom_sf"/>
</dbReference>
<dbReference type="GO" id="GO:0003676">
    <property type="term" value="F:nucleic acid binding"/>
    <property type="evidence" value="ECO:0007669"/>
    <property type="project" value="InterPro"/>
</dbReference>
<protein>
    <recommendedName>
        <fullName evidence="3">Aspergillus nuclease S1</fullName>
        <ecNumber evidence="3">3.1.30.1</ecNumber>
    </recommendedName>
</protein>
<dbReference type="OrthoDB" id="441446at2759"/>
<evidence type="ECO:0000256" key="2">
    <source>
        <dbReference type="ARBA" id="ARBA00009547"/>
    </source>
</evidence>
<evidence type="ECO:0000313" key="10">
    <source>
        <dbReference type="EMBL" id="KMZ75437.1"/>
    </source>
</evidence>
<evidence type="ECO:0000256" key="1">
    <source>
        <dbReference type="ARBA" id="ARBA00000245"/>
    </source>
</evidence>
<reference evidence="11" key="1">
    <citation type="journal article" date="2016" name="Nature">
        <title>The genome of the seagrass Zostera marina reveals angiosperm adaptation to the sea.</title>
        <authorList>
            <person name="Olsen J.L."/>
            <person name="Rouze P."/>
            <person name="Verhelst B."/>
            <person name="Lin Y.-C."/>
            <person name="Bayer T."/>
            <person name="Collen J."/>
            <person name="Dattolo E."/>
            <person name="De Paoli E."/>
            <person name="Dittami S."/>
            <person name="Maumus F."/>
            <person name="Michel G."/>
            <person name="Kersting A."/>
            <person name="Lauritano C."/>
            <person name="Lohaus R."/>
            <person name="Toepel M."/>
            <person name="Tonon T."/>
            <person name="Vanneste K."/>
            <person name="Amirebrahimi M."/>
            <person name="Brakel J."/>
            <person name="Bostroem C."/>
            <person name="Chovatia M."/>
            <person name="Grimwood J."/>
            <person name="Jenkins J.W."/>
            <person name="Jueterbock A."/>
            <person name="Mraz A."/>
            <person name="Stam W.T."/>
            <person name="Tice H."/>
            <person name="Bornberg-Bauer E."/>
            <person name="Green P.J."/>
            <person name="Pearson G.A."/>
            <person name="Procaccini G."/>
            <person name="Duarte C.M."/>
            <person name="Schmutz J."/>
            <person name="Reusch T.B.H."/>
            <person name="Van de Peer Y."/>
        </authorList>
    </citation>
    <scope>NUCLEOTIDE SEQUENCE [LARGE SCALE GENOMIC DNA]</scope>
    <source>
        <strain evidence="11">cv. Finnish</strain>
    </source>
</reference>
<dbReference type="GO" id="GO:0046872">
    <property type="term" value="F:metal ion binding"/>
    <property type="evidence" value="ECO:0007669"/>
    <property type="project" value="UniProtKB-KW"/>
</dbReference>
<evidence type="ECO:0000256" key="9">
    <source>
        <dbReference type="ARBA" id="ARBA00023180"/>
    </source>
</evidence>
<dbReference type="InterPro" id="IPR003154">
    <property type="entry name" value="S1/P1nuclease"/>
</dbReference>
<accession>A0A0K9Q4I8</accession>
<gene>
    <name evidence="10" type="ORF">ZOSMA_114G00340</name>
</gene>
<name>A0A0K9Q4I8_ZOSMR</name>
<keyword evidence="9" id="KW-0325">Glycoprotein</keyword>
<dbReference type="Gene3D" id="1.10.575.10">
    <property type="entry name" value="P1 Nuclease"/>
    <property type="match status" value="1"/>
</dbReference>
<keyword evidence="4" id="KW-0540">Nuclease</keyword>
<evidence type="ECO:0000256" key="5">
    <source>
        <dbReference type="ARBA" id="ARBA00022723"/>
    </source>
</evidence>
<keyword evidence="5" id="KW-0479">Metal-binding</keyword>
<evidence type="ECO:0000256" key="6">
    <source>
        <dbReference type="ARBA" id="ARBA00022759"/>
    </source>
</evidence>
<dbReference type="OMA" id="DEIHEWE"/>
<keyword evidence="11" id="KW-1185">Reference proteome</keyword>
<keyword evidence="8" id="KW-1015">Disulfide bond</keyword>
<keyword evidence="7" id="KW-0378">Hydrolase</keyword>
<proteinExistence type="inferred from homology"/>
<comment type="similarity">
    <text evidence="2">Belongs to the nuclease type I family.</text>
</comment>
<dbReference type="EMBL" id="LFYR01000167">
    <property type="protein sequence ID" value="KMZ75437.1"/>
    <property type="molecule type" value="Genomic_DNA"/>
</dbReference>
<evidence type="ECO:0000256" key="3">
    <source>
        <dbReference type="ARBA" id="ARBA00012562"/>
    </source>
</evidence>
<sequence length="156" mass="17610">MFLAHFMGDIHQPLHVSFADDEGGNSIIVHWYRRKSNLHHVWDVSIIETAMKDFYGNDLVTMIEAIGHNITNAWSDQVPGWESCNGSTATCVDGYASESINLACNYAYKDVDQGATLEDDYFLSRLPIIERRIAQGGVRLAALLNRIFDTQKRSIM</sequence>
<keyword evidence="6" id="KW-0255">Endonuclease</keyword>
<dbReference type="AlphaFoldDB" id="A0A0K9Q4I8"/>
<evidence type="ECO:0000256" key="8">
    <source>
        <dbReference type="ARBA" id="ARBA00023157"/>
    </source>
</evidence>
<dbReference type="PANTHER" id="PTHR33146">
    <property type="entry name" value="ENDONUCLEASE 4"/>
    <property type="match status" value="1"/>
</dbReference>
<dbReference type="Proteomes" id="UP000036987">
    <property type="component" value="Unassembled WGS sequence"/>
</dbReference>